<organism evidence="1 2">
    <name type="scientific">Sediminitomix flava</name>
    <dbReference type="NCBI Taxonomy" id="379075"/>
    <lineage>
        <taxon>Bacteria</taxon>
        <taxon>Pseudomonadati</taxon>
        <taxon>Bacteroidota</taxon>
        <taxon>Cytophagia</taxon>
        <taxon>Cytophagales</taxon>
        <taxon>Flammeovirgaceae</taxon>
        <taxon>Sediminitomix</taxon>
    </lineage>
</organism>
<protein>
    <submittedName>
        <fullName evidence="1">Uncharacterized protein</fullName>
    </submittedName>
</protein>
<reference evidence="1 2" key="1">
    <citation type="submission" date="2018-03" db="EMBL/GenBank/DDBJ databases">
        <title>Genomic Encyclopedia of Archaeal and Bacterial Type Strains, Phase II (KMG-II): from individual species to whole genera.</title>
        <authorList>
            <person name="Goeker M."/>
        </authorList>
    </citation>
    <scope>NUCLEOTIDE SEQUENCE [LARGE SCALE GENOMIC DNA]</scope>
    <source>
        <strain evidence="1 2">DSM 28229</strain>
    </source>
</reference>
<dbReference type="Proteomes" id="UP000245535">
    <property type="component" value="Unassembled WGS sequence"/>
</dbReference>
<name>A0A315ZCC5_SEDFL</name>
<proteinExistence type="predicted"/>
<dbReference type="EMBL" id="QGDO01000002">
    <property type="protein sequence ID" value="PWJ42468.1"/>
    <property type="molecule type" value="Genomic_DNA"/>
</dbReference>
<comment type="caution">
    <text evidence="1">The sequence shown here is derived from an EMBL/GenBank/DDBJ whole genome shotgun (WGS) entry which is preliminary data.</text>
</comment>
<gene>
    <name evidence="1" type="ORF">BC781_1029</name>
</gene>
<sequence>MRLFIIICTIFLYSCESSINKSVLEPLSTSEQRDILSNRPELKEYYPFIEKVRDSILVSDLDKEPFVNLSYEKVLDFMNRATDTSKFNLMSIRNEKIWIKNNAETVAKIDSIISYWEPFKGTNKAPEVIKTFWKYGKFDTDYRKAEIGRDLIDSNFRSKKEYCLGKVIKILSEYDSLSFDYILRNDDFFNGEPMRYVLDRNYKVGDTPVSVQLVF</sequence>
<evidence type="ECO:0000313" key="2">
    <source>
        <dbReference type="Proteomes" id="UP000245535"/>
    </source>
</evidence>
<dbReference type="PROSITE" id="PS51257">
    <property type="entry name" value="PROKAR_LIPOPROTEIN"/>
    <property type="match status" value="1"/>
</dbReference>
<evidence type="ECO:0000313" key="1">
    <source>
        <dbReference type="EMBL" id="PWJ42468.1"/>
    </source>
</evidence>
<dbReference type="AlphaFoldDB" id="A0A315ZCC5"/>
<accession>A0A315ZCC5</accession>
<keyword evidence="2" id="KW-1185">Reference proteome</keyword>